<feature type="compositionally biased region" description="Pro residues" evidence="1">
    <location>
        <begin position="1"/>
        <end position="12"/>
    </location>
</feature>
<name>A0A0L9T805_PHAAN</name>
<sequence length="51" mass="5717">MPPFTITPPPIHPSIHNHFLSHSNSHSHSPPPAQSTHELLQPLHYKIPTIV</sequence>
<gene>
    <name evidence="2" type="ORF">LR48_Vigan306s001000</name>
</gene>
<feature type="compositionally biased region" description="Low complexity" evidence="1">
    <location>
        <begin position="13"/>
        <end position="28"/>
    </location>
</feature>
<accession>A0A0L9T805</accession>
<evidence type="ECO:0000313" key="2">
    <source>
        <dbReference type="EMBL" id="KOM26708.1"/>
    </source>
</evidence>
<evidence type="ECO:0000313" key="3">
    <source>
        <dbReference type="Proteomes" id="UP000053144"/>
    </source>
</evidence>
<proteinExistence type="predicted"/>
<dbReference type="AlphaFoldDB" id="A0A0L9T805"/>
<feature type="region of interest" description="Disordered" evidence="1">
    <location>
        <begin position="1"/>
        <end position="41"/>
    </location>
</feature>
<dbReference type="Gramene" id="KOM26708">
    <property type="protein sequence ID" value="KOM26708"/>
    <property type="gene ID" value="LR48_Vigan306s001000"/>
</dbReference>
<dbReference type="Proteomes" id="UP000053144">
    <property type="component" value="Unassembled WGS sequence"/>
</dbReference>
<organism evidence="2 3">
    <name type="scientific">Phaseolus angularis</name>
    <name type="common">Azuki bean</name>
    <name type="synonym">Vigna angularis</name>
    <dbReference type="NCBI Taxonomy" id="3914"/>
    <lineage>
        <taxon>Eukaryota</taxon>
        <taxon>Viridiplantae</taxon>
        <taxon>Streptophyta</taxon>
        <taxon>Embryophyta</taxon>
        <taxon>Tracheophyta</taxon>
        <taxon>Spermatophyta</taxon>
        <taxon>Magnoliopsida</taxon>
        <taxon>eudicotyledons</taxon>
        <taxon>Gunneridae</taxon>
        <taxon>Pentapetalae</taxon>
        <taxon>rosids</taxon>
        <taxon>fabids</taxon>
        <taxon>Fabales</taxon>
        <taxon>Fabaceae</taxon>
        <taxon>Papilionoideae</taxon>
        <taxon>50 kb inversion clade</taxon>
        <taxon>NPAAA clade</taxon>
        <taxon>indigoferoid/millettioid clade</taxon>
        <taxon>Phaseoleae</taxon>
        <taxon>Vigna</taxon>
    </lineage>
</organism>
<evidence type="ECO:0000256" key="1">
    <source>
        <dbReference type="SAM" id="MobiDB-lite"/>
    </source>
</evidence>
<reference evidence="3" key="1">
    <citation type="journal article" date="2015" name="Proc. Natl. Acad. Sci. U.S.A.">
        <title>Genome sequencing of adzuki bean (Vigna angularis) provides insight into high starch and low fat accumulation and domestication.</title>
        <authorList>
            <person name="Yang K."/>
            <person name="Tian Z."/>
            <person name="Chen C."/>
            <person name="Luo L."/>
            <person name="Zhao B."/>
            <person name="Wang Z."/>
            <person name="Yu L."/>
            <person name="Li Y."/>
            <person name="Sun Y."/>
            <person name="Li W."/>
            <person name="Chen Y."/>
            <person name="Li Y."/>
            <person name="Zhang Y."/>
            <person name="Ai D."/>
            <person name="Zhao J."/>
            <person name="Shang C."/>
            <person name="Ma Y."/>
            <person name="Wu B."/>
            <person name="Wang M."/>
            <person name="Gao L."/>
            <person name="Sun D."/>
            <person name="Zhang P."/>
            <person name="Guo F."/>
            <person name="Wang W."/>
            <person name="Li Y."/>
            <person name="Wang J."/>
            <person name="Varshney R.K."/>
            <person name="Wang J."/>
            <person name="Ling H.Q."/>
            <person name="Wan P."/>
        </authorList>
    </citation>
    <scope>NUCLEOTIDE SEQUENCE</scope>
    <source>
        <strain evidence="3">cv. Jingnong 6</strain>
    </source>
</reference>
<protein>
    <submittedName>
        <fullName evidence="2">Uncharacterized protein</fullName>
    </submittedName>
</protein>
<dbReference type="EMBL" id="KQ258335">
    <property type="protein sequence ID" value="KOM26708.1"/>
    <property type="molecule type" value="Genomic_DNA"/>
</dbReference>